<evidence type="ECO:0000259" key="7">
    <source>
        <dbReference type="SMART" id="SM00198"/>
    </source>
</evidence>
<keyword evidence="9" id="KW-1185">Reference proteome</keyword>
<dbReference type="HOGENOM" id="CLU_035730_3_0_1"/>
<dbReference type="PRINTS" id="PR01217">
    <property type="entry name" value="PRICHEXTENSN"/>
</dbReference>
<name>A5DGZ9_PICGU</name>
<dbReference type="Proteomes" id="UP000001997">
    <property type="component" value="Unassembled WGS sequence"/>
</dbReference>
<dbReference type="VEuPathDB" id="FungiDB:PGUG_02550"/>
<dbReference type="Gene3D" id="3.40.33.10">
    <property type="entry name" value="CAP"/>
    <property type="match status" value="1"/>
</dbReference>
<feature type="signal peptide" evidence="6">
    <location>
        <begin position="1"/>
        <end position="15"/>
    </location>
</feature>
<dbReference type="eggNOG" id="KOG3017">
    <property type="taxonomic scope" value="Eukaryota"/>
</dbReference>
<evidence type="ECO:0000256" key="6">
    <source>
        <dbReference type="SAM" id="SignalP"/>
    </source>
</evidence>
<dbReference type="EMBL" id="CH408157">
    <property type="protein sequence ID" value="EDK38452.2"/>
    <property type="molecule type" value="Genomic_DNA"/>
</dbReference>
<evidence type="ECO:0000256" key="5">
    <source>
        <dbReference type="SAM" id="MobiDB-lite"/>
    </source>
</evidence>
<dbReference type="InterPro" id="IPR014044">
    <property type="entry name" value="CAP_dom"/>
</dbReference>
<evidence type="ECO:0000256" key="3">
    <source>
        <dbReference type="ARBA" id="ARBA00022525"/>
    </source>
</evidence>
<evidence type="ECO:0000313" key="9">
    <source>
        <dbReference type="Proteomes" id="UP000001997"/>
    </source>
</evidence>
<feature type="compositionally biased region" description="Low complexity" evidence="5">
    <location>
        <begin position="50"/>
        <end position="183"/>
    </location>
</feature>
<reference evidence="8 9" key="1">
    <citation type="journal article" date="2009" name="Nature">
        <title>Evolution of pathogenicity and sexual reproduction in eight Candida genomes.</title>
        <authorList>
            <person name="Butler G."/>
            <person name="Rasmussen M.D."/>
            <person name="Lin M.F."/>
            <person name="Santos M.A."/>
            <person name="Sakthikumar S."/>
            <person name="Munro C.A."/>
            <person name="Rheinbay E."/>
            <person name="Grabherr M."/>
            <person name="Forche A."/>
            <person name="Reedy J.L."/>
            <person name="Agrafioti I."/>
            <person name="Arnaud M.B."/>
            <person name="Bates S."/>
            <person name="Brown A.J."/>
            <person name="Brunke S."/>
            <person name="Costanzo M.C."/>
            <person name="Fitzpatrick D.A."/>
            <person name="de Groot P.W."/>
            <person name="Harris D."/>
            <person name="Hoyer L.L."/>
            <person name="Hube B."/>
            <person name="Klis F.M."/>
            <person name="Kodira C."/>
            <person name="Lennard N."/>
            <person name="Logue M.E."/>
            <person name="Martin R."/>
            <person name="Neiman A.M."/>
            <person name="Nikolaou E."/>
            <person name="Quail M.A."/>
            <person name="Quinn J."/>
            <person name="Santos M.C."/>
            <person name="Schmitzberger F.F."/>
            <person name="Sherlock G."/>
            <person name="Shah P."/>
            <person name="Silverstein K.A."/>
            <person name="Skrzypek M.S."/>
            <person name="Soll D."/>
            <person name="Staggs R."/>
            <person name="Stansfield I."/>
            <person name="Stumpf M.P."/>
            <person name="Sudbery P.E."/>
            <person name="Srikantha T."/>
            <person name="Zeng Q."/>
            <person name="Berman J."/>
            <person name="Berriman M."/>
            <person name="Heitman J."/>
            <person name="Gow N.A."/>
            <person name="Lorenz M.C."/>
            <person name="Birren B.W."/>
            <person name="Kellis M."/>
            <person name="Cuomo C.A."/>
        </authorList>
    </citation>
    <scope>NUCLEOTIDE SEQUENCE [LARGE SCALE GENOMIC DNA]</scope>
    <source>
        <strain evidence="9">ATCC 6260 / CBS 566 / DSM 6381 / JCM 1539 / NBRC 10279 / NRRL Y-324</strain>
    </source>
</reference>
<dbReference type="SUPFAM" id="SSF55797">
    <property type="entry name" value="PR-1-like"/>
    <property type="match status" value="1"/>
</dbReference>
<dbReference type="RefSeq" id="XP_001484821.2">
    <property type="nucleotide sequence ID" value="XM_001484771.1"/>
</dbReference>
<evidence type="ECO:0000256" key="2">
    <source>
        <dbReference type="ARBA" id="ARBA00009923"/>
    </source>
</evidence>
<comment type="similarity">
    <text evidence="2">Belongs to the CRISP family.</text>
</comment>
<dbReference type="PANTHER" id="PTHR10334">
    <property type="entry name" value="CYSTEINE-RICH SECRETORY PROTEIN-RELATED"/>
    <property type="match status" value="1"/>
</dbReference>
<gene>
    <name evidence="8" type="ORF">PGUG_02550</name>
</gene>
<sequence length="342" mass="35434">MRLSHFLTLVAAAQAAPIIRTIVHTAAPVTQVVTKTTNTVVDVNTVIQTVNGTPPAPTTEATTEAAPTTQANAATPTTPTTEAAPTTPTTEAAPAPETPTTSTPTTEAAPTTSTPAEVPTTPATSAPATTATTPATSTTPTTTSTPAAPTTSTSPAPTTPVTTSAPTSTTPTTSTTPASTSTSGGDQPSSGFESDILQAHNDKRALHGVQSLTWDSELAKYAANYAANSFSCNNVQLIHSNGPYGENLAAGYTGGYSPVNAWYDEISQYDYNNPGFSEATGHFTQLVWKDTSKVGCAKVTCNNEWRQYTICEYTDSRGNVIGTDSKTGKSYFEENVLRPISS</sequence>
<dbReference type="KEGG" id="pgu:PGUG_02550"/>
<comment type="subcellular location">
    <subcellularLocation>
        <location evidence="1">Secreted</location>
    </subcellularLocation>
</comment>
<keyword evidence="4 6" id="KW-0732">Signal</keyword>
<accession>A5DGZ9</accession>
<dbReference type="SMART" id="SM00198">
    <property type="entry name" value="SCP"/>
    <property type="match status" value="1"/>
</dbReference>
<dbReference type="PROSITE" id="PS01009">
    <property type="entry name" value="CRISP_1"/>
    <property type="match status" value="1"/>
</dbReference>
<proteinExistence type="inferred from homology"/>
<dbReference type="GO" id="GO:0031982">
    <property type="term" value="C:vesicle"/>
    <property type="evidence" value="ECO:0007669"/>
    <property type="project" value="UniProtKB-ARBA"/>
</dbReference>
<evidence type="ECO:0000313" key="8">
    <source>
        <dbReference type="EMBL" id="EDK38452.2"/>
    </source>
</evidence>
<dbReference type="InterPro" id="IPR035940">
    <property type="entry name" value="CAP_sf"/>
</dbReference>
<dbReference type="InterPro" id="IPR001283">
    <property type="entry name" value="CRISP-related"/>
</dbReference>
<dbReference type="InParanoid" id="A5DGZ9"/>
<evidence type="ECO:0000256" key="1">
    <source>
        <dbReference type="ARBA" id="ARBA00004613"/>
    </source>
</evidence>
<dbReference type="GeneID" id="5127144"/>
<feature type="region of interest" description="Disordered" evidence="5">
    <location>
        <begin position="50"/>
        <end position="194"/>
    </location>
</feature>
<dbReference type="GO" id="GO:0005576">
    <property type="term" value="C:extracellular region"/>
    <property type="evidence" value="ECO:0007669"/>
    <property type="project" value="UniProtKB-SubCell"/>
</dbReference>
<dbReference type="FunFam" id="3.40.33.10:FF:000012">
    <property type="entry name" value="Secreted protein PRY1"/>
    <property type="match status" value="1"/>
</dbReference>
<dbReference type="AlphaFoldDB" id="A5DGZ9"/>
<organism evidence="8 9">
    <name type="scientific">Meyerozyma guilliermondii (strain ATCC 6260 / CBS 566 / DSM 6381 / JCM 1539 / NBRC 10279 / NRRL Y-324)</name>
    <name type="common">Yeast</name>
    <name type="synonym">Candida guilliermondii</name>
    <dbReference type="NCBI Taxonomy" id="294746"/>
    <lineage>
        <taxon>Eukaryota</taxon>
        <taxon>Fungi</taxon>
        <taxon>Dikarya</taxon>
        <taxon>Ascomycota</taxon>
        <taxon>Saccharomycotina</taxon>
        <taxon>Pichiomycetes</taxon>
        <taxon>Debaryomycetaceae</taxon>
        <taxon>Meyerozyma</taxon>
    </lineage>
</organism>
<evidence type="ECO:0000256" key="4">
    <source>
        <dbReference type="ARBA" id="ARBA00022729"/>
    </source>
</evidence>
<feature type="chain" id="PRO_5013107573" description="SCP domain-containing protein" evidence="6">
    <location>
        <begin position="16"/>
        <end position="342"/>
    </location>
</feature>
<dbReference type="Pfam" id="PF00188">
    <property type="entry name" value="CAP"/>
    <property type="match status" value="1"/>
</dbReference>
<dbReference type="CDD" id="cd05384">
    <property type="entry name" value="CAP_PRY1-like"/>
    <property type="match status" value="1"/>
</dbReference>
<dbReference type="InterPro" id="IPR018244">
    <property type="entry name" value="Allrgn_V5/Tpx1_CS"/>
</dbReference>
<dbReference type="OrthoDB" id="337038at2759"/>
<protein>
    <recommendedName>
        <fullName evidence="7">SCP domain-containing protein</fullName>
    </recommendedName>
</protein>
<dbReference type="OMA" id="YEAKPMP"/>
<keyword evidence="3" id="KW-0964">Secreted</keyword>
<feature type="domain" description="SCP" evidence="7">
    <location>
        <begin position="191"/>
        <end position="322"/>
    </location>
</feature>